<proteinExistence type="predicted"/>
<comment type="caution">
    <text evidence="1">The sequence shown here is derived from an EMBL/GenBank/DDBJ whole genome shotgun (WGS) entry which is preliminary data.</text>
</comment>
<accession>A0A074SIQ0</accession>
<organism evidence="1 2">
    <name type="scientific">Rhizoctonia solani 123E</name>
    <dbReference type="NCBI Taxonomy" id="1423351"/>
    <lineage>
        <taxon>Eukaryota</taxon>
        <taxon>Fungi</taxon>
        <taxon>Dikarya</taxon>
        <taxon>Basidiomycota</taxon>
        <taxon>Agaricomycotina</taxon>
        <taxon>Agaricomycetes</taxon>
        <taxon>Cantharellales</taxon>
        <taxon>Ceratobasidiaceae</taxon>
        <taxon>Rhizoctonia</taxon>
    </lineage>
</organism>
<name>A0A074SIQ0_9AGAM</name>
<sequence>MVSPWMGQGNLHRYLERTPGVNRGSLVRQFTQFFFQVTDSISSASKYVRGKRTYLRGWYPGSCRFWEFYPYDPEYEIYANNH</sequence>
<keyword evidence="2" id="KW-1185">Reference proteome</keyword>
<dbReference type="EMBL" id="AZST01000313">
    <property type="protein sequence ID" value="KEP49862.1"/>
    <property type="molecule type" value="Genomic_DNA"/>
</dbReference>
<dbReference type="AlphaFoldDB" id="A0A074SIQ0"/>
<reference evidence="1 2" key="1">
    <citation type="submission" date="2013-12" db="EMBL/GenBank/DDBJ databases">
        <authorList>
            <person name="Cubeta M."/>
            <person name="Pakala S."/>
            <person name="Fedorova N."/>
            <person name="Thomas E."/>
            <person name="Dean R."/>
            <person name="Jabaji S."/>
            <person name="Neate S."/>
            <person name="Toda T."/>
            <person name="Tavantzis S."/>
            <person name="Vilgalys R."/>
            <person name="Bharathan N."/>
            <person name="Pakala S."/>
            <person name="Losada L.S."/>
            <person name="Zafar N."/>
            <person name="Nierman W."/>
        </authorList>
    </citation>
    <scope>NUCLEOTIDE SEQUENCE [LARGE SCALE GENOMIC DNA]</scope>
    <source>
        <strain evidence="1 2">123E</strain>
    </source>
</reference>
<evidence type="ECO:0000313" key="2">
    <source>
        <dbReference type="Proteomes" id="UP000027456"/>
    </source>
</evidence>
<dbReference type="Proteomes" id="UP000027456">
    <property type="component" value="Unassembled WGS sequence"/>
</dbReference>
<gene>
    <name evidence="1" type="ORF">V565_091410</name>
</gene>
<dbReference type="HOGENOM" id="CLU_2559583_0_0_1"/>
<evidence type="ECO:0000313" key="1">
    <source>
        <dbReference type="EMBL" id="KEP49862.1"/>
    </source>
</evidence>
<protein>
    <submittedName>
        <fullName evidence="1">Uncharacterized protein</fullName>
    </submittedName>
</protein>